<organism evidence="1 2">
    <name type="scientific">Wenzhouxiangella marina</name>
    <dbReference type="NCBI Taxonomy" id="1579979"/>
    <lineage>
        <taxon>Bacteria</taxon>
        <taxon>Pseudomonadati</taxon>
        <taxon>Pseudomonadota</taxon>
        <taxon>Gammaproteobacteria</taxon>
        <taxon>Chromatiales</taxon>
        <taxon>Wenzhouxiangellaceae</taxon>
        <taxon>Wenzhouxiangella</taxon>
    </lineage>
</organism>
<accession>A0A0K0XVC3</accession>
<dbReference type="InterPro" id="IPR023753">
    <property type="entry name" value="FAD/NAD-binding_dom"/>
</dbReference>
<evidence type="ECO:0000313" key="2">
    <source>
        <dbReference type="Proteomes" id="UP000066624"/>
    </source>
</evidence>
<dbReference type="Gene3D" id="3.50.50.100">
    <property type="match status" value="1"/>
</dbReference>
<dbReference type="STRING" id="1579979.WM2015_1286"/>
<gene>
    <name evidence="1" type="ORF">WM2015_1286</name>
</gene>
<dbReference type="PANTHER" id="PTHR43755:SF1">
    <property type="entry name" value="FAD-DEPENDENT PYRIDINE NUCLEOTIDE-DISULPHIDE OXIDOREDUCTASE"/>
    <property type="match status" value="1"/>
</dbReference>
<dbReference type="Proteomes" id="UP000066624">
    <property type="component" value="Chromosome"/>
</dbReference>
<dbReference type="InterPro" id="IPR052541">
    <property type="entry name" value="SQRD"/>
</dbReference>
<sequence>MSRVSIVGAGFAALTAIRSLRAAEPGIEIDLIAPEARFVYYPGTIWIPTGKRQTEDLIVPLEAFLDRMRVRHHPARATGLSEDGRRLQTDRGEIENDALIIASGGGFLDKLPGLEHSTLPCGGPEAIARYRDRLLALDGGRLAFGFAGNPAEPAAMRGGPVFEFLFGIDQWLRRNGRRDRFELSFFSPAERPGQRLGPKAVERLLKEMQRRGIQTHLGQKPKRISESGIEIGEDFIESDLTMFMPGMTGNPWFDATALPRSPGGLIQAGEDCRVPGVERVFVAGDAGSFPGPDWTPKQAHMADLQAECAARNLLEALAGRDTRHRFETELMCIIDMYDRGALVTRSRKRGLALPAMRPLHWAKRAFERRYLAQYRK</sequence>
<dbReference type="PANTHER" id="PTHR43755">
    <property type="match status" value="1"/>
</dbReference>
<evidence type="ECO:0000313" key="1">
    <source>
        <dbReference type="EMBL" id="AKS41659.1"/>
    </source>
</evidence>
<dbReference type="KEGG" id="wma:WM2015_1286"/>
<reference evidence="1 2" key="1">
    <citation type="submission" date="2015-07" db="EMBL/GenBank/DDBJ databases">
        <authorList>
            <person name="Noorani M."/>
        </authorList>
    </citation>
    <scope>NUCLEOTIDE SEQUENCE [LARGE SCALE GENOMIC DNA]</scope>
    <source>
        <strain evidence="1 2">KCTC 42284</strain>
    </source>
</reference>
<dbReference type="SUPFAM" id="SSF51905">
    <property type="entry name" value="FAD/NAD(P)-binding domain"/>
    <property type="match status" value="1"/>
</dbReference>
<keyword evidence="2" id="KW-1185">Reference proteome</keyword>
<dbReference type="InterPro" id="IPR036188">
    <property type="entry name" value="FAD/NAD-bd_sf"/>
</dbReference>
<dbReference type="OrthoDB" id="9781621at2"/>
<dbReference type="AlphaFoldDB" id="A0A0K0XVC3"/>
<dbReference type="GO" id="GO:0016491">
    <property type="term" value="F:oxidoreductase activity"/>
    <property type="evidence" value="ECO:0007669"/>
    <property type="project" value="InterPro"/>
</dbReference>
<dbReference type="RefSeq" id="WP_049725283.1">
    <property type="nucleotide sequence ID" value="NZ_CP012154.1"/>
</dbReference>
<protein>
    <submittedName>
        <fullName evidence="1">FAD-dependent pyridine nucleotide-disulfide oxidoreductase</fullName>
    </submittedName>
</protein>
<name>A0A0K0XVC3_9GAMM</name>
<proteinExistence type="predicted"/>
<dbReference type="EMBL" id="CP012154">
    <property type="protein sequence ID" value="AKS41659.1"/>
    <property type="molecule type" value="Genomic_DNA"/>
</dbReference>
<dbReference type="Pfam" id="PF07992">
    <property type="entry name" value="Pyr_redox_2"/>
    <property type="match status" value="1"/>
</dbReference>